<dbReference type="GO" id="GO:0005886">
    <property type="term" value="C:plasma membrane"/>
    <property type="evidence" value="ECO:0007669"/>
    <property type="project" value="UniProtKB-SubCell"/>
</dbReference>
<accession>A0A433X2R3</accession>
<dbReference type="Pfam" id="PF01899">
    <property type="entry name" value="MNHE"/>
    <property type="match status" value="1"/>
</dbReference>
<evidence type="ECO:0000256" key="4">
    <source>
        <dbReference type="ARBA" id="ARBA00022692"/>
    </source>
</evidence>
<evidence type="ECO:0000256" key="7">
    <source>
        <dbReference type="SAM" id="Phobius"/>
    </source>
</evidence>
<dbReference type="OrthoDB" id="9807187at2"/>
<dbReference type="PANTHER" id="PTHR34584:SF1">
    <property type="entry name" value="NA(+)_H(+) ANTIPORTER SUBUNIT E1"/>
    <property type="match status" value="1"/>
</dbReference>
<dbReference type="RefSeq" id="WP_127189875.1">
    <property type="nucleotide sequence ID" value="NZ_RZNJ01000008.1"/>
</dbReference>
<comment type="caution">
    <text evidence="8">The sequence shown here is derived from an EMBL/GenBank/DDBJ whole genome shotgun (WGS) entry which is preliminary data.</text>
</comment>
<evidence type="ECO:0000256" key="2">
    <source>
        <dbReference type="ARBA" id="ARBA00006228"/>
    </source>
</evidence>
<evidence type="ECO:0000313" key="8">
    <source>
        <dbReference type="EMBL" id="RUT28350.1"/>
    </source>
</evidence>
<keyword evidence="3" id="KW-1003">Cell membrane</keyword>
<proteinExistence type="inferred from homology"/>
<evidence type="ECO:0000313" key="9">
    <source>
        <dbReference type="Proteomes" id="UP000281547"/>
    </source>
</evidence>
<comment type="subcellular location">
    <subcellularLocation>
        <location evidence="1">Cell membrane</location>
        <topology evidence="1">Multi-pass membrane protein</topology>
    </subcellularLocation>
</comment>
<evidence type="ECO:0000256" key="5">
    <source>
        <dbReference type="ARBA" id="ARBA00022989"/>
    </source>
</evidence>
<reference evidence="8 9" key="1">
    <citation type="journal article" date="2016" name="Int. J. Syst. Evol. Microbiol.">
        <title>Arsenicitalea aurantiaca gen. nov., sp. nov., a new member of the family Hyphomicrobiaceae, isolated from high-arsenic sediment.</title>
        <authorList>
            <person name="Mu Y."/>
            <person name="Zhou L."/>
            <person name="Zeng X.C."/>
            <person name="Liu L."/>
            <person name="Pan Y."/>
            <person name="Chen X."/>
            <person name="Wang J."/>
            <person name="Li S."/>
            <person name="Li W.J."/>
            <person name="Wang Y."/>
        </authorList>
    </citation>
    <scope>NUCLEOTIDE SEQUENCE [LARGE SCALE GENOMIC DNA]</scope>
    <source>
        <strain evidence="8 9">42-50</strain>
    </source>
</reference>
<keyword evidence="9" id="KW-1185">Reference proteome</keyword>
<sequence length="115" mass="12526">MSDRIPLHRRIWAALVLAVIFIYELVISSITVAKTVLAREPQLAPAIIAVPIALKTDLGIATVANMVSLTPGTTSLHVSEDRKILYVHALDAPSRDAAVEAIKTTFERRVKEVEG</sequence>
<keyword evidence="5 7" id="KW-1133">Transmembrane helix</keyword>
<dbReference type="AlphaFoldDB" id="A0A433X2R3"/>
<dbReference type="InterPro" id="IPR002758">
    <property type="entry name" value="Cation_antiport_E"/>
</dbReference>
<keyword evidence="6 7" id="KW-0472">Membrane</keyword>
<name>A0A433X2R3_9HYPH</name>
<feature type="transmembrane region" description="Helical" evidence="7">
    <location>
        <begin position="12"/>
        <end position="33"/>
    </location>
</feature>
<evidence type="ECO:0000256" key="6">
    <source>
        <dbReference type="ARBA" id="ARBA00023136"/>
    </source>
</evidence>
<evidence type="ECO:0000256" key="1">
    <source>
        <dbReference type="ARBA" id="ARBA00004651"/>
    </source>
</evidence>
<gene>
    <name evidence="8" type="ORF">EMQ25_17355</name>
</gene>
<dbReference type="EMBL" id="RZNJ01000008">
    <property type="protein sequence ID" value="RUT28350.1"/>
    <property type="molecule type" value="Genomic_DNA"/>
</dbReference>
<protein>
    <submittedName>
        <fullName evidence="8">Sodium:proton antiporter</fullName>
    </submittedName>
</protein>
<dbReference type="Proteomes" id="UP000281547">
    <property type="component" value="Unassembled WGS sequence"/>
</dbReference>
<dbReference type="GO" id="GO:0008324">
    <property type="term" value="F:monoatomic cation transmembrane transporter activity"/>
    <property type="evidence" value="ECO:0007669"/>
    <property type="project" value="InterPro"/>
</dbReference>
<dbReference type="PANTHER" id="PTHR34584">
    <property type="entry name" value="NA(+)/H(+) ANTIPORTER SUBUNIT E1"/>
    <property type="match status" value="1"/>
</dbReference>
<comment type="similarity">
    <text evidence="2">Belongs to the CPA3 antiporters (TC 2.A.63) subunit E family.</text>
</comment>
<organism evidence="8 9">
    <name type="scientific">Arsenicitalea aurantiaca</name>
    <dbReference type="NCBI Taxonomy" id="1783274"/>
    <lineage>
        <taxon>Bacteria</taxon>
        <taxon>Pseudomonadati</taxon>
        <taxon>Pseudomonadota</taxon>
        <taxon>Alphaproteobacteria</taxon>
        <taxon>Hyphomicrobiales</taxon>
        <taxon>Devosiaceae</taxon>
        <taxon>Arsenicitalea</taxon>
    </lineage>
</organism>
<keyword evidence="4 7" id="KW-0812">Transmembrane</keyword>
<evidence type="ECO:0000256" key="3">
    <source>
        <dbReference type="ARBA" id="ARBA00022475"/>
    </source>
</evidence>